<dbReference type="PANTHER" id="PTHR43780">
    <property type="entry name" value="1-AMINOCYCLOPROPANE-1-CARBOXYLATE DEAMINASE-RELATED"/>
    <property type="match status" value="1"/>
</dbReference>
<evidence type="ECO:0000313" key="5">
    <source>
        <dbReference type="EMBL" id="TLE01977.1"/>
    </source>
</evidence>
<organism evidence="5 6">
    <name type="scientific">Helicobacter japonicus</name>
    <dbReference type="NCBI Taxonomy" id="425400"/>
    <lineage>
        <taxon>Bacteria</taxon>
        <taxon>Pseudomonadati</taxon>
        <taxon>Campylobacterota</taxon>
        <taxon>Epsilonproteobacteria</taxon>
        <taxon>Campylobacterales</taxon>
        <taxon>Helicobacteraceae</taxon>
        <taxon>Helicobacter</taxon>
    </lineage>
</organism>
<keyword evidence="6" id="KW-1185">Reference proteome</keyword>
<accession>A0A4U8TNC1</accession>
<evidence type="ECO:0000256" key="1">
    <source>
        <dbReference type="ARBA" id="ARBA00001933"/>
    </source>
</evidence>
<dbReference type="OrthoDB" id="5291638at2"/>
<dbReference type="Gene3D" id="3.40.50.1100">
    <property type="match status" value="2"/>
</dbReference>
<keyword evidence="3" id="KW-0663">Pyridoxal phosphate</keyword>
<dbReference type="Proteomes" id="UP000029707">
    <property type="component" value="Unassembled WGS sequence"/>
</dbReference>
<dbReference type="Pfam" id="PF00291">
    <property type="entry name" value="PALP"/>
    <property type="match status" value="1"/>
</dbReference>
<comment type="similarity">
    <text evidence="2">Belongs to the ACC deaminase/D-cysteine desulfhydrase family.</text>
</comment>
<protein>
    <submittedName>
        <fullName evidence="5">Pyridoxal-phosphate dependent enzyme</fullName>
    </submittedName>
</protein>
<dbReference type="AlphaFoldDB" id="A0A4U8TNC1"/>
<dbReference type="SUPFAM" id="SSF53686">
    <property type="entry name" value="Tryptophan synthase beta subunit-like PLP-dependent enzymes"/>
    <property type="match status" value="1"/>
</dbReference>
<reference evidence="5 6" key="1">
    <citation type="journal article" date="2014" name="Genome Announc.">
        <title>Draft genome sequences of eight enterohepatic helicobacter species isolated from both laboratory and wild rodents.</title>
        <authorList>
            <person name="Sheh A."/>
            <person name="Shen Z."/>
            <person name="Fox J.G."/>
        </authorList>
    </citation>
    <scope>NUCLEOTIDE SEQUENCE [LARGE SCALE GENOMIC DNA]</scope>
    <source>
        <strain evidence="5 6">MIT 01-6451</strain>
    </source>
</reference>
<dbReference type="GO" id="GO:0019148">
    <property type="term" value="F:D-cysteine desulfhydrase activity"/>
    <property type="evidence" value="ECO:0007669"/>
    <property type="project" value="TreeGrafter"/>
</dbReference>
<name>A0A4U8TNC1_9HELI</name>
<dbReference type="EMBL" id="JRMQ02000005">
    <property type="protein sequence ID" value="TLE01977.1"/>
    <property type="molecule type" value="Genomic_DNA"/>
</dbReference>
<evidence type="ECO:0000256" key="2">
    <source>
        <dbReference type="ARBA" id="ARBA00008639"/>
    </source>
</evidence>
<dbReference type="STRING" id="425400.LS65_02155"/>
<gene>
    <name evidence="5" type="ORF">LS65_004920</name>
</gene>
<comment type="caution">
    <text evidence="5">The sequence shown here is derived from an EMBL/GenBank/DDBJ whole genome shotgun (WGS) entry which is preliminary data.</text>
</comment>
<proteinExistence type="inferred from homology"/>
<sequence length="283" mass="31612">MEQKVLFGRSIWLKHDELIHPICNGNKARKFAYLLQSLPYTTWISYGGNQSNAMFALAYLAHLKGVVFKYVMPSLPSLHTNQDLLVGNLASSLQWGMQTYTLPTGSNCLSLESYAKKLIDENSLFIPQGGIIDGALEGMNSLAMELAQSIGGKPVIFYTSGSGVGVIALQKALDRFFPQADLVAIDCAGSELKAKSKVHNVEHMRILQSPFKFAKPYREIWEMRAYLASKGVACDLIYDSPAFCVLQKHLEVFRHRDIVFILSGGLMGDVTQEERYKKIFSFK</sequence>
<evidence type="ECO:0000256" key="3">
    <source>
        <dbReference type="ARBA" id="ARBA00022898"/>
    </source>
</evidence>
<evidence type="ECO:0000313" key="6">
    <source>
        <dbReference type="Proteomes" id="UP000029707"/>
    </source>
</evidence>
<dbReference type="InterPro" id="IPR036052">
    <property type="entry name" value="TrpB-like_PALP_sf"/>
</dbReference>
<dbReference type="InterPro" id="IPR027278">
    <property type="entry name" value="ACCD_DCysDesulf"/>
</dbReference>
<evidence type="ECO:0000259" key="4">
    <source>
        <dbReference type="Pfam" id="PF00291"/>
    </source>
</evidence>
<comment type="cofactor">
    <cofactor evidence="1">
        <name>pyridoxal 5'-phosphate</name>
        <dbReference type="ChEBI" id="CHEBI:597326"/>
    </cofactor>
</comment>
<dbReference type="PANTHER" id="PTHR43780:SF2">
    <property type="entry name" value="1-AMINOCYCLOPROPANE-1-CARBOXYLATE DEAMINASE-RELATED"/>
    <property type="match status" value="1"/>
</dbReference>
<feature type="domain" description="Tryptophan synthase beta chain-like PALP" evidence="4">
    <location>
        <begin position="8"/>
        <end position="223"/>
    </location>
</feature>
<dbReference type="InterPro" id="IPR001926">
    <property type="entry name" value="TrpB-like_PALP"/>
</dbReference>
<dbReference type="RefSeq" id="WP_084707913.1">
    <property type="nucleotide sequence ID" value="NZ_CAPODW010000005.1"/>
</dbReference>